<reference evidence="12" key="1">
    <citation type="submission" date="2025-08" db="UniProtKB">
        <authorList>
            <consortium name="RefSeq"/>
        </authorList>
    </citation>
    <scope>IDENTIFICATION</scope>
</reference>
<protein>
    <recommendedName>
        <fullName evidence="10">Elongation of very long chain fatty acids protein</fullName>
        <ecNumber evidence="10">2.3.1.199</ecNumber>
    </recommendedName>
    <alternativeName>
        <fullName evidence="10">Very-long-chain 3-oxoacyl-CoA synthase</fullName>
    </alternativeName>
</protein>
<organism evidence="11 12">
    <name type="scientific">Drosophila suzukii</name>
    <name type="common">Spotted-wing drosophila fruit fly</name>
    <dbReference type="NCBI Taxonomy" id="28584"/>
    <lineage>
        <taxon>Eukaryota</taxon>
        <taxon>Metazoa</taxon>
        <taxon>Ecdysozoa</taxon>
        <taxon>Arthropoda</taxon>
        <taxon>Hexapoda</taxon>
        <taxon>Insecta</taxon>
        <taxon>Pterygota</taxon>
        <taxon>Neoptera</taxon>
        <taxon>Endopterygota</taxon>
        <taxon>Diptera</taxon>
        <taxon>Brachycera</taxon>
        <taxon>Muscomorpha</taxon>
        <taxon>Ephydroidea</taxon>
        <taxon>Drosophilidae</taxon>
        <taxon>Drosophila</taxon>
        <taxon>Sophophora</taxon>
    </lineage>
</organism>
<feature type="transmembrane region" description="Helical" evidence="10">
    <location>
        <begin position="233"/>
        <end position="251"/>
    </location>
</feature>
<keyword evidence="3 10" id="KW-0808">Transferase</keyword>
<comment type="similarity">
    <text evidence="10">Belongs to the ELO family.</text>
</comment>
<dbReference type="GeneID" id="108018024"/>
<evidence type="ECO:0000256" key="4">
    <source>
        <dbReference type="ARBA" id="ARBA00022692"/>
    </source>
</evidence>
<dbReference type="GO" id="GO:0034625">
    <property type="term" value="P:fatty acid elongation, monounsaturated fatty acid"/>
    <property type="evidence" value="ECO:0007669"/>
    <property type="project" value="TreeGrafter"/>
</dbReference>
<evidence type="ECO:0000256" key="9">
    <source>
        <dbReference type="ARBA" id="ARBA00023160"/>
    </source>
</evidence>
<evidence type="ECO:0000256" key="3">
    <source>
        <dbReference type="ARBA" id="ARBA00022679"/>
    </source>
</evidence>
<keyword evidence="6 10" id="KW-1133">Transmembrane helix</keyword>
<proteinExistence type="inferred from homology"/>
<keyword evidence="4 10" id="KW-0812">Transmembrane</keyword>
<keyword evidence="9 10" id="KW-0275">Fatty acid biosynthesis</keyword>
<dbReference type="EC" id="2.3.1.199" evidence="10"/>
<feature type="transmembrane region" description="Helical" evidence="10">
    <location>
        <begin position="60"/>
        <end position="83"/>
    </location>
</feature>
<feature type="transmembrane region" description="Helical" evidence="10">
    <location>
        <begin position="20"/>
        <end position="40"/>
    </location>
</feature>
<evidence type="ECO:0000256" key="7">
    <source>
        <dbReference type="ARBA" id="ARBA00023098"/>
    </source>
</evidence>
<keyword evidence="5 10" id="KW-0276">Fatty acid metabolism</keyword>
<dbReference type="PANTHER" id="PTHR11157:SF116">
    <property type="entry name" value="ELONGATION OF VERY LONG CHAIN FATTY ACIDS PROTEIN-RELATED"/>
    <property type="match status" value="1"/>
</dbReference>
<name>A0AB39ZQI1_DROSZ</name>
<dbReference type="GO" id="GO:0034626">
    <property type="term" value="P:fatty acid elongation, polyunsaturated fatty acid"/>
    <property type="evidence" value="ECO:0007669"/>
    <property type="project" value="TreeGrafter"/>
</dbReference>
<keyword evidence="2 10" id="KW-0444">Lipid biosynthesis</keyword>
<dbReference type="RefSeq" id="XP_016940878.2">
    <property type="nucleotide sequence ID" value="XM_017085389.4"/>
</dbReference>
<dbReference type="AlphaFoldDB" id="A0AB39ZQI1"/>
<evidence type="ECO:0000313" key="11">
    <source>
        <dbReference type="Proteomes" id="UP001652628"/>
    </source>
</evidence>
<keyword evidence="11" id="KW-1185">Reference proteome</keyword>
<evidence type="ECO:0000256" key="6">
    <source>
        <dbReference type="ARBA" id="ARBA00022989"/>
    </source>
</evidence>
<dbReference type="GO" id="GO:0030148">
    <property type="term" value="P:sphingolipid biosynthetic process"/>
    <property type="evidence" value="ECO:0007669"/>
    <property type="project" value="TreeGrafter"/>
</dbReference>
<evidence type="ECO:0000256" key="1">
    <source>
        <dbReference type="ARBA" id="ARBA00004141"/>
    </source>
</evidence>
<comment type="catalytic activity">
    <reaction evidence="10">
        <text>a very-long-chain acyl-CoA + malonyl-CoA + H(+) = a very-long-chain 3-oxoacyl-CoA + CO2 + CoA</text>
        <dbReference type="Rhea" id="RHEA:32727"/>
        <dbReference type="ChEBI" id="CHEBI:15378"/>
        <dbReference type="ChEBI" id="CHEBI:16526"/>
        <dbReference type="ChEBI" id="CHEBI:57287"/>
        <dbReference type="ChEBI" id="CHEBI:57384"/>
        <dbReference type="ChEBI" id="CHEBI:90725"/>
        <dbReference type="ChEBI" id="CHEBI:90736"/>
        <dbReference type="EC" id="2.3.1.199"/>
    </reaction>
</comment>
<feature type="transmembrane region" description="Helical" evidence="10">
    <location>
        <begin position="140"/>
        <end position="157"/>
    </location>
</feature>
<dbReference type="PANTHER" id="PTHR11157">
    <property type="entry name" value="FATTY ACID ACYL TRANSFERASE-RELATED"/>
    <property type="match status" value="1"/>
</dbReference>
<accession>A0AB39ZQI1</accession>
<comment type="subcellular location">
    <subcellularLocation>
        <location evidence="1">Membrane</location>
        <topology evidence="1">Multi-pass membrane protein</topology>
    </subcellularLocation>
</comment>
<evidence type="ECO:0000256" key="8">
    <source>
        <dbReference type="ARBA" id="ARBA00023136"/>
    </source>
</evidence>
<dbReference type="InterPro" id="IPR002076">
    <property type="entry name" value="ELO_fam"/>
</dbReference>
<dbReference type="GO" id="GO:0019367">
    <property type="term" value="P:fatty acid elongation, saturated fatty acid"/>
    <property type="evidence" value="ECO:0007669"/>
    <property type="project" value="TreeGrafter"/>
</dbReference>
<dbReference type="GO" id="GO:0042761">
    <property type="term" value="P:very long-chain fatty acid biosynthetic process"/>
    <property type="evidence" value="ECO:0007669"/>
    <property type="project" value="TreeGrafter"/>
</dbReference>
<evidence type="ECO:0000256" key="2">
    <source>
        <dbReference type="ARBA" id="ARBA00022516"/>
    </source>
</evidence>
<dbReference type="Pfam" id="PF01151">
    <property type="entry name" value="ELO"/>
    <property type="match status" value="1"/>
</dbReference>
<feature type="transmembrane region" description="Helical" evidence="10">
    <location>
        <begin position="107"/>
        <end position="128"/>
    </location>
</feature>
<dbReference type="Proteomes" id="UP001652628">
    <property type="component" value="Chromosome 2R"/>
</dbReference>
<sequence>MNSTLLDMFRGLPADPVHLPLLGSPLPAIVIIFVYLLLIFKVGPDFMESRKPYNVRTAMLIYNLFQVLMNSGIFIMGTEYLFVRKPYNFRCMDILPSDHPDKYADRLFTYFYFLNKVADLMDTVFFVLRKSFKQITVLHVYHHAFMAFGVPMTYYFYGPGGQYNTMGYLNSFVHVVMYAYYFVAAWYPQVKNKLWWKQYITKLQILQFVILFAQAVLTMWLNPACTFPRTLQFVQIGISTSMMVMFGNFYYQTYLKAKSKKQ</sequence>
<keyword evidence="8 10" id="KW-0472">Membrane</keyword>
<feature type="transmembrane region" description="Helical" evidence="10">
    <location>
        <begin position="199"/>
        <end position="221"/>
    </location>
</feature>
<gene>
    <name evidence="12" type="primary">LOC108018024</name>
</gene>
<evidence type="ECO:0000256" key="10">
    <source>
        <dbReference type="RuleBase" id="RU361115"/>
    </source>
</evidence>
<dbReference type="GO" id="GO:0009922">
    <property type="term" value="F:fatty acid elongase activity"/>
    <property type="evidence" value="ECO:0007669"/>
    <property type="project" value="UniProtKB-EC"/>
</dbReference>
<dbReference type="GO" id="GO:0005789">
    <property type="term" value="C:endoplasmic reticulum membrane"/>
    <property type="evidence" value="ECO:0007669"/>
    <property type="project" value="TreeGrafter"/>
</dbReference>
<keyword evidence="7 10" id="KW-0443">Lipid metabolism</keyword>
<evidence type="ECO:0000256" key="5">
    <source>
        <dbReference type="ARBA" id="ARBA00022832"/>
    </source>
</evidence>
<evidence type="ECO:0000313" key="12">
    <source>
        <dbReference type="RefSeq" id="XP_016940878.2"/>
    </source>
</evidence>
<feature type="transmembrane region" description="Helical" evidence="10">
    <location>
        <begin position="169"/>
        <end position="187"/>
    </location>
</feature>